<feature type="transmembrane region" description="Helical" evidence="1">
    <location>
        <begin position="612"/>
        <end position="634"/>
    </location>
</feature>
<keyword evidence="1" id="KW-0812">Transmembrane</keyword>
<dbReference type="PROSITE" id="PS50104">
    <property type="entry name" value="TIR"/>
    <property type="match status" value="1"/>
</dbReference>
<dbReference type="InterPro" id="IPR042095">
    <property type="entry name" value="SUMF_sf"/>
</dbReference>
<evidence type="ECO:0000259" key="2">
    <source>
        <dbReference type="PROSITE" id="PS50104"/>
    </source>
</evidence>
<feature type="domain" description="TIR" evidence="2">
    <location>
        <begin position="7"/>
        <end position="133"/>
    </location>
</feature>
<dbReference type="Pfam" id="PF03781">
    <property type="entry name" value="FGE-sulfatase"/>
    <property type="match status" value="1"/>
</dbReference>
<dbReference type="SUPFAM" id="SSF52540">
    <property type="entry name" value="P-loop containing nucleoside triphosphate hydrolases"/>
    <property type="match status" value="1"/>
</dbReference>
<dbReference type="InterPro" id="IPR035897">
    <property type="entry name" value="Toll_tir_struct_dom_sf"/>
</dbReference>
<gene>
    <name evidence="3" type="ORF">DEO27_002060</name>
</gene>
<keyword evidence="1" id="KW-1133">Transmembrane helix</keyword>
<dbReference type="Pfam" id="PF20703">
    <property type="entry name" value="nSTAND1"/>
    <property type="match status" value="1"/>
</dbReference>
<reference evidence="3" key="1">
    <citation type="submission" date="2019-08" db="EMBL/GenBank/DDBJ databases">
        <title>Comparative genome analysis confer to the adaptation heavy metal polluted environment.</title>
        <authorList>
            <person name="Li Y."/>
        </authorList>
    </citation>
    <scope>NUCLEOTIDE SEQUENCE [LARGE SCALE GENOMIC DNA]</scope>
    <source>
        <strain evidence="3">P1</strain>
    </source>
</reference>
<dbReference type="EMBL" id="CP043450">
    <property type="protein sequence ID" value="QEM08854.1"/>
    <property type="molecule type" value="Genomic_DNA"/>
</dbReference>
<keyword evidence="4" id="KW-1185">Reference proteome</keyword>
<dbReference type="InterPro" id="IPR005532">
    <property type="entry name" value="SUMF_dom"/>
</dbReference>
<dbReference type="InterPro" id="IPR049052">
    <property type="entry name" value="nSTAND1"/>
</dbReference>
<accession>A0A5C1HSQ4</accession>
<dbReference type="Gene3D" id="3.40.50.10140">
    <property type="entry name" value="Toll/interleukin-1 receptor homology (TIR) domain"/>
    <property type="match status" value="1"/>
</dbReference>
<dbReference type="KEGG" id="mrub:DEO27_002060"/>
<organism evidence="3 4">
    <name type="scientific">Mucilaginibacter rubeus</name>
    <dbReference type="NCBI Taxonomy" id="2027860"/>
    <lineage>
        <taxon>Bacteria</taxon>
        <taxon>Pseudomonadati</taxon>
        <taxon>Bacteroidota</taxon>
        <taxon>Sphingobacteriia</taxon>
        <taxon>Sphingobacteriales</taxon>
        <taxon>Sphingobacteriaceae</taxon>
        <taxon>Mucilaginibacter</taxon>
    </lineage>
</organism>
<evidence type="ECO:0000313" key="3">
    <source>
        <dbReference type="EMBL" id="QEM08854.1"/>
    </source>
</evidence>
<keyword evidence="1" id="KW-0472">Membrane</keyword>
<evidence type="ECO:0000256" key="1">
    <source>
        <dbReference type="SAM" id="Phobius"/>
    </source>
</evidence>
<dbReference type="InterPro" id="IPR051043">
    <property type="entry name" value="Sulfatase_Mod_Factor_Kinase"/>
</dbReference>
<dbReference type="GO" id="GO:0120147">
    <property type="term" value="F:formylglycine-generating oxidase activity"/>
    <property type="evidence" value="ECO:0007669"/>
    <property type="project" value="TreeGrafter"/>
</dbReference>
<dbReference type="OrthoDB" id="414967at2"/>
<dbReference type="Pfam" id="PF13676">
    <property type="entry name" value="TIR_2"/>
    <property type="match status" value="1"/>
</dbReference>
<dbReference type="Gene3D" id="3.90.1580.10">
    <property type="entry name" value="paralog of FGE (formylglycine-generating enzyme)"/>
    <property type="match status" value="1"/>
</dbReference>
<dbReference type="SUPFAM" id="SSF56436">
    <property type="entry name" value="C-type lectin-like"/>
    <property type="match status" value="1"/>
</dbReference>
<evidence type="ECO:0000313" key="4">
    <source>
        <dbReference type="Proteomes" id="UP000251402"/>
    </source>
</evidence>
<proteinExistence type="predicted"/>
<dbReference type="InterPro" id="IPR027417">
    <property type="entry name" value="P-loop_NTPase"/>
</dbReference>
<name>A0A5C1HSQ4_9SPHI</name>
<dbReference type="RefSeq" id="WP_112569250.1">
    <property type="nucleotide sequence ID" value="NZ_CP043450.1"/>
</dbReference>
<dbReference type="Proteomes" id="UP000251402">
    <property type="component" value="Chromosome"/>
</dbReference>
<dbReference type="PANTHER" id="PTHR23150">
    <property type="entry name" value="SULFATASE MODIFYING FACTOR 1, 2"/>
    <property type="match status" value="1"/>
</dbReference>
<dbReference type="Gene3D" id="3.40.50.300">
    <property type="entry name" value="P-loop containing nucleotide triphosphate hydrolases"/>
    <property type="match status" value="1"/>
</dbReference>
<dbReference type="GO" id="GO:0007165">
    <property type="term" value="P:signal transduction"/>
    <property type="evidence" value="ECO:0007669"/>
    <property type="project" value="InterPro"/>
</dbReference>
<dbReference type="InterPro" id="IPR000157">
    <property type="entry name" value="TIR_dom"/>
</dbReference>
<dbReference type="InterPro" id="IPR016187">
    <property type="entry name" value="CTDL_fold"/>
</dbReference>
<protein>
    <submittedName>
        <fullName evidence="3">SUMF1/EgtB/PvdO family nonheme iron enzyme</fullName>
    </submittedName>
</protein>
<dbReference type="AlphaFoldDB" id="A0A5C1HSQ4"/>
<dbReference type="SUPFAM" id="SSF52200">
    <property type="entry name" value="Toll/Interleukin receptor TIR domain"/>
    <property type="match status" value="1"/>
</dbReference>
<sequence>MSARQTKKYDVFLSHNSLDKPIVEEIAQWLVKESYKVWFDKWELIVGEAWQEELELGLSHSACCIIFFGSNKLSPWQNEEMRVALSAKASNRSIRVIPVLLPLAKNEEKESQLPAFLQRLTWVKFENNIYEAEPLRRLKCGIDGIPPGRPSKISNKRTSEKNPFKGLEAFGEKDKEYFFGRDFFIQKLKNHIDLYKLLILTGPSGSGKSSIILAGLVPLLRESNLITAIFTPRIDPINELTVALKRSIETKQTGESLKKELKNSESGEALYFFLRHFTSEDKKMLLIVDQFEEIFTQTTEDLRIQFINLLLKARDDENVRIILTMRSDFIGNCAVYPNLNLLVNDHLVQIGPMSEDELRAAIVEPSMLENLRLEEGLVDRIISDSKGASSELPLIEYALSELWRKRQGNTLTNIAYKSIGGVEGALVNRADAEYNLLSPSEQQLLRRMISLRLIQPGDGAMDTKRKASKTELHSMGEEKSVEKMIQLWTGKNLRMMTVYEDPISKQVYVELAHETLIRNWGKIQEWMQEDRETSKIINKIRLLAIDYTNLGEDYLLHGTQLQHVIKFSDILSGRLTETEEKFIKDSIERERTLKAREFKTAQDLKNAKSRSLTLLVITLIIIFLGLTTVTILFYSKKQTLNEYERLADSERINRAKTEAEKLWPLGPKSIEPLNQWIINYSFLINRLKLHQAALDRLRLSALQYTHKEKLADFFPEITALKNAVEAETKIKSRLMYAKEKEKPPLKKQLKEEEERIAKLRSDTAGRRTWNFGDDLEKQFRHDILSKLVVALTDFSAKNGLFADIKARLNKSKKIKKSTIDDFKAQWAQVNMRLARSKKYMNLRLSPQLGLIPLGPDPKSGLEEFIDWQTNEKELPERAETGSFTIKPSTGIIFVLIPEGEFYMGAQKKTPSLTNYDRQALENEMPVRKVKLKAFFLSKYEMTQGQWLRITGKNPSFHKPGYIRQPMPSPVTLSHPVEQVSWNEAKSTLSKLGLDLPTEAQWERAARADLNLIYAGTSKISELSRFSNIGGIEAKKVWPDLKSTYKDSWLIHSPVGSFEPNNFGLYDMTGNVFEWCKDQYSDYSIPPRNGDGLRISGETARIDRGGGFAYDQLSARIASRNKVDPDYKDYFLGVRPVRLISYLK</sequence>
<dbReference type="PANTHER" id="PTHR23150:SF19">
    <property type="entry name" value="FORMYLGLYCINE-GENERATING ENZYME"/>
    <property type="match status" value="1"/>
</dbReference>